<dbReference type="AlphaFoldDB" id="A0A9R1PHH9"/>
<sequence>MSSTHRHNNLTVSLFTHTTQIRSISISLLAQNAQIKSRTHRKHTQAWKAHTHRRDPSQLLSLHTTRIMWEVGQTLTRAGNHARGKLVGQRGRARRGRPAGSGRRPATDLRRRNLPCTTPPRPSFTAWRPLPSTRAIHSSVLRALLHASRRAVGLGCVWFGDEV</sequence>
<dbReference type="EMBL" id="LT934114">
    <property type="protein sequence ID" value="VAH42815.1"/>
    <property type="molecule type" value="Genomic_DNA"/>
</dbReference>
<protein>
    <submittedName>
        <fullName evidence="2">Uncharacterized protein</fullName>
    </submittedName>
</protein>
<dbReference type="Proteomes" id="UP000324705">
    <property type="component" value="Chromosome 2B"/>
</dbReference>
<accession>A0A9R1PHH9</accession>
<reference evidence="2 3" key="1">
    <citation type="submission" date="2017-09" db="EMBL/GenBank/DDBJ databases">
        <authorList>
            <consortium name="International Durum Wheat Genome Sequencing Consortium (IDWGSC)"/>
            <person name="Milanesi L."/>
        </authorList>
    </citation>
    <scope>NUCLEOTIDE SEQUENCE [LARGE SCALE GENOMIC DNA]</scope>
    <source>
        <strain evidence="3">cv. Svevo</strain>
    </source>
</reference>
<name>A0A9R1PHH9_TRITD</name>
<keyword evidence="3" id="KW-1185">Reference proteome</keyword>
<organism evidence="2 3">
    <name type="scientific">Triticum turgidum subsp. durum</name>
    <name type="common">Durum wheat</name>
    <name type="synonym">Triticum durum</name>
    <dbReference type="NCBI Taxonomy" id="4567"/>
    <lineage>
        <taxon>Eukaryota</taxon>
        <taxon>Viridiplantae</taxon>
        <taxon>Streptophyta</taxon>
        <taxon>Embryophyta</taxon>
        <taxon>Tracheophyta</taxon>
        <taxon>Spermatophyta</taxon>
        <taxon>Magnoliopsida</taxon>
        <taxon>Liliopsida</taxon>
        <taxon>Poales</taxon>
        <taxon>Poaceae</taxon>
        <taxon>BOP clade</taxon>
        <taxon>Pooideae</taxon>
        <taxon>Triticodae</taxon>
        <taxon>Triticeae</taxon>
        <taxon>Triticinae</taxon>
        <taxon>Triticum</taxon>
    </lineage>
</organism>
<dbReference type="Gramene" id="TRITD2Bv1G046620.1">
    <property type="protein sequence ID" value="TRITD2Bv1G046620.1"/>
    <property type="gene ID" value="TRITD2Bv1G046620"/>
</dbReference>
<evidence type="ECO:0000313" key="2">
    <source>
        <dbReference type="EMBL" id="VAH42815.1"/>
    </source>
</evidence>
<gene>
    <name evidence="2" type="ORF">TRITD_2Bv1G046620</name>
</gene>
<feature type="region of interest" description="Disordered" evidence="1">
    <location>
        <begin position="80"/>
        <end position="124"/>
    </location>
</feature>
<proteinExistence type="predicted"/>
<evidence type="ECO:0000256" key="1">
    <source>
        <dbReference type="SAM" id="MobiDB-lite"/>
    </source>
</evidence>
<evidence type="ECO:0000313" key="3">
    <source>
        <dbReference type="Proteomes" id="UP000324705"/>
    </source>
</evidence>